<feature type="region of interest" description="Disordered" evidence="1">
    <location>
        <begin position="89"/>
        <end position="154"/>
    </location>
</feature>
<accession>A0ABV3HZ95</accession>
<name>A0ABV3HZ95_9ACTN</name>
<keyword evidence="3" id="KW-1185">Reference proteome</keyword>
<reference evidence="2 3" key="1">
    <citation type="submission" date="2024-06" db="EMBL/GenBank/DDBJ databases">
        <title>The Natural Products Discovery Center: Release of the First 8490 Sequenced Strains for Exploring Actinobacteria Biosynthetic Diversity.</title>
        <authorList>
            <person name="Kalkreuter E."/>
            <person name="Kautsar S.A."/>
            <person name="Yang D."/>
            <person name="Bader C.D."/>
            <person name="Teijaro C.N."/>
            <person name="Fluegel L."/>
            <person name="Davis C.M."/>
            <person name="Simpson J.R."/>
            <person name="Lauterbach L."/>
            <person name="Steele A.D."/>
            <person name="Gui C."/>
            <person name="Meng S."/>
            <person name="Li G."/>
            <person name="Viehrig K."/>
            <person name="Ye F."/>
            <person name="Su P."/>
            <person name="Kiefer A.F."/>
            <person name="Nichols A."/>
            <person name="Cepeda A.J."/>
            <person name="Yan W."/>
            <person name="Fan B."/>
            <person name="Jiang Y."/>
            <person name="Adhikari A."/>
            <person name="Zheng C.-J."/>
            <person name="Schuster L."/>
            <person name="Cowan T.M."/>
            <person name="Smanski M.J."/>
            <person name="Chevrette M.G."/>
            <person name="De Carvalho L.P.S."/>
            <person name="Shen B."/>
        </authorList>
    </citation>
    <scope>NUCLEOTIDE SEQUENCE [LARGE SCALE GENOMIC DNA]</scope>
    <source>
        <strain evidence="2 3">NPDC049344</strain>
    </source>
</reference>
<dbReference type="EMBL" id="JBFAQK010000036">
    <property type="protein sequence ID" value="MEV4683662.1"/>
    <property type="molecule type" value="Genomic_DNA"/>
</dbReference>
<feature type="compositionally biased region" description="Low complexity" evidence="1">
    <location>
        <begin position="98"/>
        <end position="113"/>
    </location>
</feature>
<dbReference type="InterPro" id="IPR018727">
    <property type="entry name" value="DUF2267"/>
</dbReference>
<evidence type="ECO:0000313" key="3">
    <source>
        <dbReference type="Proteomes" id="UP001552521"/>
    </source>
</evidence>
<feature type="region of interest" description="Disordered" evidence="1">
    <location>
        <begin position="1"/>
        <end position="51"/>
    </location>
</feature>
<feature type="non-terminal residue" evidence="2">
    <location>
        <position position="154"/>
    </location>
</feature>
<dbReference type="Proteomes" id="UP001552521">
    <property type="component" value="Unassembled WGS sequence"/>
</dbReference>
<gene>
    <name evidence="2" type="ORF">AB0K36_23070</name>
</gene>
<proteinExistence type="predicted"/>
<protein>
    <submittedName>
        <fullName evidence="2">DUF2267 domain-containing protein</fullName>
    </submittedName>
</protein>
<comment type="caution">
    <text evidence="2">The sequence shown here is derived from an EMBL/GenBank/DDBJ whole genome shotgun (WGS) entry which is preliminary data.</text>
</comment>
<dbReference type="Gene3D" id="1.10.490.110">
    <property type="entry name" value="Uncharacterized conserved protein DUF2267"/>
    <property type="match status" value="1"/>
</dbReference>
<sequence>MTASAATTIGPGRGVLDVLPTPTDRRRGGRPAAQLPQRLREPLVGSKERPAERFGIEEFWRRVAERTGGRPRTAPWDAGADLTTLASALSPAESSTGSSANCPPAAPSCSARPTWRPTEGEPCRARGSPGAQNGCAARGGGAPPRPCGARRRGG</sequence>
<feature type="compositionally biased region" description="Basic and acidic residues" evidence="1">
    <location>
        <begin position="38"/>
        <end position="51"/>
    </location>
</feature>
<dbReference type="InterPro" id="IPR038282">
    <property type="entry name" value="DUF2267_sf"/>
</dbReference>
<organism evidence="2 3">
    <name type="scientific">Streptomyces kurssanovii</name>
    <dbReference type="NCBI Taxonomy" id="67312"/>
    <lineage>
        <taxon>Bacteria</taxon>
        <taxon>Bacillati</taxon>
        <taxon>Actinomycetota</taxon>
        <taxon>Actinomycetes</taxon>
        <taxon>Kitasatosporales</taxon>
        <taxon>Streptomycetaceae</taxon>
        <taxon>Streptomyces</taxon>
    </lineage>
</organism>
<evidence type="ECO:0000313" key="2">
    <source>
        <dbReference type="EMBL" id="MEV4683662.1"/>
    </source>
</evidence>
<dbReference type="Pfam" id="PF10025">
    <property type="entry name" value="DUF2267"/>
    <property type="match status" value="1"/>
</dbReference>
<dbReference type="RefSeq" id="WP_364597472.1">
    <property type="nucleotide sequence ID" value="NZ_JBFAQK010000036.1"/>
</dbReference>
<evidence type="ECO:0000256" key="1">
    <source>
        <dbReference type="SAM" id="MobiDB-lite"/>
    </source>
</evidence>